<dbReference type="OrthoDB" id="5422293at2759"/>
<dbReference type="VEuPathDB" id="FungiDB:EMCG_07124"/>
<proteinExistence type="predicted"/>
<dbReference type="EMBL" id="LCZI01000311">
    <property type="protein sequence ID" value="KKZ67179.1"/>
    <property type="molecule type" value="Genomic_DNA"/>
</dbReference>
<name>A0A0G2J5Z6_9EURO</name>
<dbReference type="Proteomes" id="UP000034164">
    <property type="component" value="Unassembled WGS sequence"/>
</dbReference>
<dbReference type="AlphaFoldDB" id="A0A0G2J5Z6"/>
<accession>A0A0G2J5Z6</accession>
<reference evidence="2" key="1">
    <citation type="journal article" date="2015" name="PLoS Genet.">
        <title>The dynamic genome and transcriptome of the human fungal pathogen Blastomyces and close relative Emmonsia.</title>
        <authorList>
            <person name="Munoz J.F."/>
            <person name="Gauthier G.M."/>
            <person name="Desjardins C.A."/>
            <person name="Gallo J.E."/>
            <person name="Holder J."/>
            <person name="Sullivan T.D."/>
            <person name="Marty A.J."/>
            <person name="Carmen J.C."/>
            <person name="Chen Z."/>
            <person name="Ding L."/>
            <person name="Gujja S."/>
            <person name="Magrini V."/>
            <person name="Misas E."/>
            <person name="Mitreva M."/>
            <person name="Priest M."/>
            <person name="Saif S."/>
            <person name="Whiston E.A."/>
            <person name="Young S."/>
            <person name="Zeng Q."/>
            <person name="Goldman W.E."/>
            <person name="Mardis E.R."/>
            <person name="Taylor J.W."/>
            <person name="McEwen J.G."/>
            <person name="Clay O.K."/>
            <person name="Klein B.S."/>
            <person name="Cuomo C.A."/>
        </authorList>
    </citation>
    <scope>NUCLEOTIDE SEQUENCE [LARGE SCALE GENOMIC DNA]</scope>
    <source>
        <strain evidence="2">UAMH 3008</strain>
    </source>
</reference>
<comment type="caution">
    <text evidence="1">The sequence shown here is derived from an EMBL/GenBank/DDBJ whole genome shotgun (WGS) entry which is preliminary data.</text>
</comment>
<gene>
    <name evidence="1" type="ORF">EMCG_07124</name>
</gene>
<evidence type="ECO:0000313" key="1">
    <source>
        <dbReference type="EMBL" id="KKZ67179.1"/>
    </source>
</evidence>
<sequence>MAPTNRPSPRPRPQITWQLRLRRIFYRYIYRLETPLELRGTLIRLRHRNKHPYLALLRLFLPLPTWHFTWHFPLPDPIPFRTMLNNIPLLDSRLSAADLSNMRSIPVWRARDTPLRSLYRIYEALAAREYVVIGPEVEYIFYQKRRSWAVCRIPDPGDGHVDAVRYALLACIAEELANAFNWRMSLGMRRDKRKHIRRNSFDDVLPAFEPETAPAWTIKAPAIDTEWIVDLPGDALDSSGKLVLEVEVKSPTFAKRNIVTDIGYFYTI</sequence>
<organism evidence="1 2">
    <name type="scientific">[Emmonsia] crescens</name>
    <dbReference type="NCBI Taxonomy" id="73230"/>
    <lineage>
        <taxon>Eukaryota</taxon>
        <taxon>Fungi</taxon>
        <taxon>Dikarya</taxon>
        <taxon>Ascomycota</taxon>
        <taxon>Pezizomycotina</taxon>
        <taxon>Eurotiomycetes</taxon>
        <taxon>Eurotiomycetidae</taxon>
        <taxon>Onygenales</taxon>
        <taxon>Ajellomycetaceae</taxon>
        <taxon>Emergomyces</taxon>
    </lineage>
</organism>
<evidence type="ECO:0000313" key="2">
    <source>
        <dbReference type="Proteomes" id="UP000034164"/>
    </source>
</evidence>
<protein>
    <submittedName>
        <fullName evidence="1">Uncharacterized protein</fullName>
    </submittedName>
</protein>